<dbReference type="PROSITE" id="PS50297">
    <property type="entry name" value="ANK_REP_REGION"/>
    <property type="match status" value="2"/>
</dbReference>
<reference evidence="4" key="1">
    <citation type="submission" date="2023-06" db="EMBL/GenBank/DDBJ databases">
        <authorList>
            <person name="Noh H."/>
        </authorList>
    </citation>
    <scope>NUCLEOTIDE SEQUENCE</scope>
    <source>
        <strain evidence="4">DUCC20226</strain>
    </source>
</reference>
<organism evidence="4 5">
    <name type="scientific">Phomopsis amygdali</name>
    <name type="common">Fusicoccum amygdali</name>
    <dbReference type="NCBI Taxonomy" id="1214568"/>
    <lineage>
        <taxon>Eukaryota</taxon>
        <taxon>Fungi</taxon>
        <taxon>Dikarya</taxon>
        <taxon>Ascomycota</taxon>
        <taxon>Pezizomycotina</taxon>
        <taxon>Sordariomycetes</taxon>
        <taxon>Sordariomycetidae</taxon>
        <taxon>Diaporthales</taxon>
        <taxon>Diaporthaceae</taxon>
        <taxon>Diaporthe</taxon>
    </lineage>
</organism>
<dbReference type="EMBL" id="JAUJFL010000002">
    <property type="protein sequence ID" value="KAK2611771.1"/>
    <property type="molecule type" value="Genomic_DNA"/>
</dbReference>
<name>A0AAD9W9C8_PHOAM</name>
<protein>
    <recommendedName>
        <fullName evidence="3">Nephrocystin 3-like N-terminal domain-containing protein</fullName>
    </recommendedName>
</protein>
<dbReference type="InterPro" id="IPR002110">
    <property type="entry name" value="Ankyrin_rpt"/>
</dbReference>
<feature type="repeat" description="ANK" evidence="2">
    <location>
        <begin position="1094"/>
        <end position="1127"/>
    </location>
</feature>
<feature type="domain" description="Nephrocystin 3-like N-terminal" evidence="3">
    <location>
        <begin position="378"/>
        <end position="554"/>
    </location>
</feature>
<evidence type="ECO:0000256" key="2">
    <source>
        <dbReference type="PROSITE-ProRule" id="PRU00023"/>
    </source>
</evidence>
<dbReference type="PANTHER" id="PTHR10039:SF16">
    <property type="entry name" value="GPI INOSITOL-DEACYLASE"/>
    <property type="match status" value="1"/>
</dbReference>
<dbReference type="Gene3D" id="1.25.40.20">
    <property type="entry name" value="Ankyrin repeat-containing domain"/>
    <property type="match status" value="3"/>
</dbReference>
<sequence>MQSTDTNTAPYVVEKSGAGLLEADTAREIVFDKILDQLAASSLFSNSTIAPTIFIVYAHDNEKEGAAYDECVRKIITWLKKIHARILSDQSALPPLHARIEGTDAIRNILANQICLLPPITDSDGIPTTTSVDKVIVCGSEVLERYYENSSALSYIEDVLHICEDAADQSIIALSTSIRNRVEIECGKDEFHHIFTELAFLKFRKSCLPDTHGMVPVVLSQINPDEAPMRYLPLFYNTDVKLKLKSPAASPLHKLFFKLVEQLFPDDRDFIRPFRECYDSVSSELEWENVAPVTQEELDDVINFCINKAYQQYWSLFSVFVRNGKLQAYTGKLSDQVSQVLEMTGLGRQHEILNWLSPVAASELHGRFHDSGTSRMEGTCDWVIKDEKFRRWYSSKGSTLLFLCGNMGTGKTYSTSRVVDWVKQGLSTNDNDEAFAYFYCNKQDPARREPKEILRNIIRQLATGPWKAAEKSGIIHKTVYDLWKKSQVQGISSTFAQWEACLLALIDTYPRTTIVLDALDECEKGQRRALINLLVTLATRQSEEQPVKIFVSTRPEEDMLRHFDKHPTIRMQEKHNTDDIATFVRTQISEHHKWSKMSEQFRTDVIDTLLEKSGDMFLFASLQIEHLLLCKTEPALKARLAKLPDSLEKTYEEIYQMAASDPDERNLLDRAVRWVMCSARPLTTGELVLAICQDPESGGVVPQRQDVDEELILELCHNLLCLEVSLDDTSDDSSDDSSDDDERKSQLVRRPYQPVWRLAHQAVAAFFEGSVSCSYDIAHYEVGKVCLKVLIDFFGGESARSRDDSDDVAEIGKGYVCPCSSFGPFGHNGMEDSLAEYAIYAWPTHVRAQEHREAHSVAGLSQVLQQFLGQPKEGSAIYERWYEHKTESVVSQAWSIFNLRMIPSVSPGEPKMSPIALACYLGIYTTLAKWWDPCTFDKNVVFRSEDFHSLHRFVRLAWGVNEASTWSLVALACVHDEVKILQRLLDREAHVNTIEEDEVPPIVVAAAKNSVDSMKELLRRRTEICSPFTRRYGHVVHFAIKNNSLKVLGLLLDRVVAGPGQVEEILKEFRWDEYMSADPITMLLDKGMDVNSRLGDTSLLAAAALSGAEDVVRLLLANGADVNAQFEGEEFRNALGASVYKFRSRAGSCDLAIPRVLIEQGACVTAQTVSLVSRWAKRWSQPYWPKDHGWERNQEDVLQIFLGHKPDLSEIWTDEFGNDTTALMEIVKSGEVSEVRALIKHGADVNQQVGGMYGDALNTVFQVSLDYDPLGYRHPYPTASLFEALVEEGASLETLVGDHLNFALVAAAFAGSEDIVQLFL</sequence>
<evidence type="ECO:0000313" key="5">
    <source>
        <dbReference type="Proteomes" id="UP001265746"/>
    </source>
</evidence>
<dbReference type="Gene3D" id="3.40.50.300">
    <property type="entry name" value="P-loop containing nucleotide triphosphate hydrolases"/>
    <property type="match status" value="1"/>
</dbReference>
<comment type="caution">
    <text evidence="4">The sequence shown here is derived from an EMBL/GenBank/DDBJ whole genome shotgun (WGS) entry which is preliminary data.</text>
</comment>
<accession>A0AAD9W9C8</accession>
<dbReference type="PROSITE" id="PS50088">
    <property type="entry name" value="ANK_REPEAT"/>
    <property type="match status" value="2"/>
</dbReference>
<dbReference type="PANTHER" id="PTHR10039">
    <property type="entry name" value="AMELOGENIN"/>
    <property type="match status" value="1"/>
</dbReference>
<dbReference type="InterPro" id="IPR036770">
    <property type="entry name" value="Ankyrin_rpt-contain_sf"/>
</dbReference>
<dbReference type="SUPFAM" id="SSF48403">
    <property type="entry name" value="Ankyrin repeat"/>
    <property type="match status" value="1"/>
</dbReference>
<keyword evidence="2" id="KW-0040">ANK repeat</keyword>
<dbReference type="SMART" id="SM00248">
    <property type="entry name" value="ANK"/>
    <property type="match status" value="5"/>
</dbReference>
<keyword evidence="5" id="KW-1185">Reference proteome</keyword>
<dbReference type="InterPro" id="IPR056884">
    <property type="entry name" value="NPHP3-like_N"/>
</dbReference>
<evidence type="ECO:0000313" key="4">
    <source>
        <dbReference type="EMBL" id="KAK2611771.1"/>
    </source>
</evidence>
<evidence type="ECO:0000256" key="1">
    <source>
        <dbReference type="ARBA" id="ARBA00022737"/>
    </source>
</evidence>
<dbReference type="Pfam" id="PF00023">
    <property type="entry name" value="Ank"/>
    <property type="match status" value="1"/>
</dbReference>
<dbReference type="InterPro" id="IPR027417">
    <property type="entry name" value="P-loop_NTPase"/>
</dbReference>
<proteinExistence type="predicted"/>
<dbReference type="SUPFAM" id="SSF52540">
    <property type="entry name" value="P-loop containing nucleoside triphosphate hydrolases"/>
    <property type="match status" value="1"/>
</dbReference>
<feature type="repeat" description="ANK" evidence="2">
    <location>
        <begin position="1218"/>
        <end position="1250"/>
    </location>
</feature>
<gene>
    <name evidence="4" type="ORF">N8I77_005095</name>
</gene>
<dbReference type="Proteomes" id="UP001265746">
    <property type="component" value="Unassembled WGS sequence"/>
</dbReference>
<keyword evidence="1" id="KW-0677">Repeat</keyword>
<dbReference type="Pfam" id="PF24883">
    <property type="entry name" value="NPHP3_N"/>
    <property type="match status" value="1"/>
</dbReference>
<evidence type="ECO:0000259" key="3">
    <source>
        <dbReference type="Pfam" id="PF24883"/>
    </source>
</evidence>